<evidence type="ECO:0000256" key="3">
    <source>
        <dbReference type="ARBA" id="ARBA00022679"/>
    </source>
</evidence>
<dbReference type="SUPFAM" id="SSF81631">
    <property type="entry name" value="PAP/OAS1 substrate-binding domain"/>
    <property type="match status" value="1"/>
</dbReference>
<dbReference type="Pfam" id="PF03828">
    <property type="entry name" value="PAP_assoc"/>
    <property type="match status" value="1"/>
</dbReference>
<feature type="domain" description="Poly(A) RNA polymerase mitochondrial-like central palm" evidence="7">
    <location>
        <begin position="3"/>
        <end position="154"/>
    </location>
</feature>
<dbReference type="SUPFAM" id="SSF81301">
    <property type="entry name" value="Nucleotidyltransferase"/>
    <property type="match status" value="1"/>
</dbReference>
<evidence type="ECO:0008006" key="10">
    <source>
        <dbReference type="Google" id="ProtNLM"/>
    </source>
</evidence>
<name>A0A8J6EWY8_ELECQ</name>
<evidence type="ECO:0000313" key="8">
    <source>
        <dbReference type="EMBL" id="KAG9476506.1"/>
    </source>
</evidence>
<dbReference type="GO" id="GO:1990817">
    <property type="term" value="F:poly(A) RNA polymerase activity"/>
    <property type="evidence" value="ECO:0007669"/>
    <property type="project" value="TreeGrafter"/>
</dbReference>
<dbReference type="InterPro" id="IPR054708">
    <property type="entry name" value="MTPAP-like_central"/>
</dbReference>
<proteinExistence type="predicted"/>
<dbReference type="Gene3D" id="3.30.460.10">
    <property type="entry name" value="Beta Polymerase, domain 2"/>
    <property type="match status" value="1"/>
</dbReference>
<protein>
    <recommendedName>
        <fullName evidence="10">Mitochondrial poly(A) polymerase</fullName>
    </recommendedName>
</protein>
<sequence>MLLLLDEHQLTEESLRLRYLVSSLMGDIATAYFPEATVQLYGSSVNSFGKMGCDLDLFLNLDIKESKPGKTTSAYTAEFWMRRMSSGRLAQQKILSVIGECIESFGPGCNEVQKILNARCPLIRFTHQSSGLQCDLTADNKIALISSELLYLYGNLDPRVRALVFTLRCWARVHGVTSYISGHWITNFSITLMVLFFLQKREPPVIPTLDQLKSLAGKNEKFIIDGQDCTFVRDLNKIGRSANTESLDKLLIEFLEFYGKFDFKTSCIDIRKGVEKNKPEAAALYIQNPFEQTLNISKNVNQSQVQRFVTLAQESAFILQDQVEKSRKKGKPWGLASILIAASSAKGTNNRKVIAAQIGDLLDSLRDSENAGKKQVEH</sequence>
<dbReference type="Proteomes" id="UP000770717">
    <property type="component" value="Unassembled WGS sequence"/>
</dbReference>
<dbReference type="Pfam" id="PF22600">
    <property type="entry name" value="MTPAP-like_central"/>
    <property type="match status" value="1"/>
</dbReference>
<keyword evidence="4" id="KW-0479">Metal-binding</keyword>
<feature type="domain" description="PAP-associated" evidence="6">
    <location>
        <begin position="247"/>
        <end position="292"/>
    </location>
</feature>
<dbReference type="GO" id="GO:0031123">
    <property type="term" value="P:RNA 3'-end processing"/>
    <property type="evidence" value="ECO:0007669"/>
    <property type="project" value="TreeGrafter"/>
</dbReference>
<dbReference type="PANTHER" id="PTHR12271">
    <property type="entry name" value="POLY A POLYMERASE CID PAP -RELATED"/>
    <property type="match status" value="1"/>
</dbReference>
<dbReference type="PANTHER" id="PTHR12271:SF133">
    <property type="entry name" value="POLY(A) RNA POLYMERASE, MITOCHONDRIAL"/>
    <property type="match status" value="1"/>
</dbReference>
<dbReference type="InterPro" id="IPR002058">
    <property type="entry name" value="PAP_assoc"/>
</dbReference>
<evidence type="ECO:0000256" key="1">
    <source>
        <dbReference type="ARBA" id="ARBA00001936"/>
    </source>
</evidence>
<dbReference type="CDD" id="cd05402">
    <property type="entry name" value="NT_PAP_TUTase"/>
    <property type="match status" value="1"/>
</dbReference>
<dbReference type="OrthoDB" id="434989at2759"/>
<evidence type="ECO:0000256" key="2">
    <source>
        <dbReference type="ARBA" id="ARBA00001946"/>
    </source>
</evidence>
<evidence type="ECO:0000259" key="6">
    <source>
        <dbReference type="Pfam" id="PF03828"/>
    </source>
</evidence>
<comment type="cofactor">
    <cofactor evidence="2">
        <name>Mg(2+)</name>
        <dbReference type="ChEBI" id="CHEBI:18420"/>
    </cofactor>
</comment>
<dbReference type="GO" id="GO:0005739">
    <property type="term" value="C:mitochondrion"/>
    <property type="evidence" value="ECO:0007669"/>
    <property type="project" value="TreeGrafter"/>
</dbReference>
<comment type="caution">
    <text evidence="8">The sequence shown here is derived from an EMBL/GenBank/DDBJ whole genome shotgun (WGS) entry which is preliminary data.</text>
</comment>
<keyword evidence="9" id="KW-1185">Reference proteome</keyword>
<keyword evidence="5" id="KW-0460">Magnesium</keyword>
<dbReference type="EMBL" id="WNTK01000011">
    <property type="protein sequence ID" value="KAG9476506.1"/>
    <property type="molecule type" value="Genomic_DNA"/>
</dbReference>
<evidence type="ECO:0000256" key="4">
    <source>
        <dbReference type="ARBA" id="ARBA00022723"/>
    </source>
</evidence>
<evidence type="ECO:0000259" key="7">
    <source>
        <dbReference type="Pfam" id="PF22600"/>
    </source>
</evidence>
<keyword evidence="3" id="KW-0808">Transferase</keyword>
<organism evidence="8 9">
    <name type="scientific">Eleutherodactylus coqui</name>
    <name type="common">Puerto Rican coqui</name>
    <dbReference type="NCBI Taxonomy" id="57060"/>
    <lineage>
        <taxon>Eukaryota</taxon>
        <taxon>Metazoa</taxon>
        <taxon>Chordata</taxon>
        <taxon>Craniata</taxon>
        <taxon>Vertebrata</taxon>
        <taxon>Euteleostomi</taxon>
        <taxon>Amphibia</taxon>
        <taxon>Batrachia</taxon>
        <taxon>Anura</taxon>
        <taxon>Neobatrachia</taxon>
        <taxon>Hyloidea</taxon>
        <taxon>Eleutherodactylidae</taxon>
        <taxon>Eleutherodactylinae</taxon>
        <taxon>Eleutherodactylus</taxon>
        <taxon>Eleutherodactylus</taxon>
    </lineage>
</organism>
<dbReference type="Gene3D" id="1.10.1410.10">
    <property type="match status" value="1"/>
</dbReference>
<dbReference type="GO" id="GO:0046872">
    <property type="term" value="F:metal ion binding"/>
    <property type="evidence" value="ECO:0007669"/>
    <property type="project" value="UniProtKB-KW"/>
</dbReference>
<gene>
    <name evidence="8" type="ORF">GDO78_003187</name>
</gene>
<reference evidence="8" key="1">
    <citation type="thesis" date="2020" institute="ProQuest LLC" country="789 East Eisenhower Parkway, Ann Arbor, MI, USA">
        <title>Comparative Genomics and Chromosome Evolution.</title>
        <authorList>
            <person name="Mudd A.B."/>
        </authorList>
    </citation>
    <scope>NUCLEOTIDE SEQUENCE</scope>
    <source>
        <strain evidence="8">HN-11 Male</strain>
        <tissue evidence="8">Kidney and liver</tissue>
    </source>
</reference>
<evidence type="ECO:0000256" key="5">
    <source>
        <dbReference type="ARBA" id="ARBA00022842"/>
    </source>
</evidence>
<dbReference type="AlphaFoldDB" id="A0A8J6EWY8"/>
<accession>A0A8J6EWY8</accession>
<comment type="cofactor">
    <cofactor evidence="1">
        <name>Mn(2+)</name>
        <dbReference type="ChEBI" id="CHEBI:29035"/>
    </cofactor>
</comment>
<dbReference type="InterPro" id="IPR043519">
    <property type="entry name" value="NT_sf"/>
</dbReference>
<evidence type="ECO:0000313" key="9">
    <source>
        <dbReference type="Proteomes" id="UP000770717"/>
    </source>
</evidence>